<dbReference type="CDD" id="cd00090">
    <property type="entry name" value="HTH_ARSR"/>
    <property type="match status" value="1"/>
</dbReference>
<dbReference type="PRINTS" id="PR00778">
    <property type="entry name" value="HTHARSR"/>
</dbReference>
<feature type="domain" description="HTH arsR-type" evidence="4">
    <location>
        <begin position="1"/>
        <end position="91"/>
    </location>
</feature>
<evidence type="ECO:0000313" key="5">
    <source>
        <dbReference type="EMBL" id="BDE07961.1"/>
    </source>
</evidence>
<dbReference type="EMBL" id="AP025523">
    <property type="protein sequence ID" value="BDE07961.1"/>
    <property type="molecule type" value="Genomic_DNA"/>
</dbReference>
<organism evidence="5 6">
    <name type="scientific">Vulcanimicrobium alpinum</name>
    <dbReference type="NCBI Taxonomy" id="3016050"/>
    <lineage>
        <taxon>Bacteria</taxon>
        <taxon>Bacillati</taxon>
        <taxon>Vulcanimicrobiota</taxon>
        <taxon>Vulcanimicrobiia</taxon>
        <taxon>Vulcanimicrobiales</taxon>
        <taxon>Vulcanimicrobiaceae</taxon>
        <taxon>Vulcanimicrobium</taxon>
    </lineage>
</organism>
<evidence type="ECO:0000256" key="3">
    <source>
        <dbReference type="ARBA" id="ARBA00023163"/>
    </source>
</evidence>
<dbReference type="InterPro" id="IPR011991">
    <property type="entry name" value="ArsR-like_HTH"/>
</dbReference>
<dbReference type="RefSeq" id="WP_317995518.1">
    <property type="nucleotide sequence ID" value="NZ_AP025523.1"/>
</dbReference>
<reference evidence="5 6" key="1">
    <citation type="journal article" date="2022" name="ISME Commun">
        <title>Vulcanimicrobium alpinus gen. nov. sp. nov., the first cultivated representative of the candidate phylum 'Eremiobacterota', is a metabolically versatile aerobic anoxygenic phototroph.</title>
        <authorList>
            <person name="Yabe S."/>
            <person name="Muto K."/>
            <person name="Abe K."/>
            <person name="Yokota A."/>
            <person name="Staudigel H."/>
            <person name="Tebo B.M."/>
        </authorList>
    </citation>
    <scope>NUCLEOTIDE SEQUENCE [LARGE SCALE GENOMIC DNA]</scope>
    <source>
        <strain evidence="5 6">WC8-2</strain>
    </source>
</reference>
<dbReference type="Proteomes" id="UP001317532">
    <property type="component" value="Chromosome"/>
</dbReference>
<dbReference type="SMART" id="SM00418">
    <property type="entry name" value="HTH_ARSR"/>
    <property type="match status" value="1"/>
</dbReference>
<dbReference type="AlphaFoldDB" id="A0AAN2CB84"/>
<evidence type="ECO:0000259" key="4">
    <source>
        <dbReference type="PROSITE" id="PS50987"/>
    </source>
</evidence>
<accession>A0AAN2CB84</accession>
<dbReference type="InterPro" id="IPR036390">
    <property type="entry name" value="WH_DNA-bd_sf"/>
</dbReference>
<name>A0AAN2CB84_UNVUL</name>
<dbReference type="InterPro" id="IPR036388">
    <property type="entry name" value="WH-like_DNA-bd_sf"/>
</dbReference>
<keyword evidence="1" id="KW-0805">Transcription regulation</keyword>
<protein>
    <recommendedName>
        <fullName evidence="4">HTH arsR-type domain-containing protein</fullName>
    </recommendedName>
</protein>
<dbReference type="SUPFAM" id="SSF46785">
    <property type="entry name" value="Winged helix' DNA-binding domain"/>
    <property type="match status" value="1"/>
</dbReference>
<dbReference type="PROSITE" id="PS50987">
    <property type="entry name" value="HTH_ARSR_2"/>
    <property type="match status" value="1"/>
</dbReference>
<keyword evidence="3" id="KW-0804">Transcription</keyword>
<dbReference type="GO" id="GO:0003700">
    <property type="term" value="F:DNA-binding transcription factor activity"/>
    <property type="evidence" value="ECO:0007669"/>
    <property type="project" value="InterPro"/>
</dbReference>
<gene>
    <name evidence="5" type="ORF">WPS_32370</name>
</gene>
<dbReference type="InterPro" id="IPR051011">
    <property type="entry name" value="Metal_resp_trans_reg"/>
</dbReference>
<dbReference type="GO" id="GO:0003677">
    <property type="term" value="F:DNA binding"/>
    <property type="evidence" value="ECO:0007669"/>
    <property type="project" value="UniProtKB-KW"/>
</dbReference>
<sequence>MYETQAAFFRVLASPLRIRILEALRVGPVSVRDLRVNLGVEQATLSQHLGILRAHDLVRAERRGPVVVYEIRHAAISTVLDSARGLFDSQLGAVRTALETLRAEA</sequence>
<keyword evidence="2" id="KW-0238">DNA-binding</keyword>
<dbReference type="KEGG" id="vab:WPS_32370"/>
<dbReference type="PANTHER" id="PTHR43132">
    <property type="entry name" value="ARSENICAL RESISTANCE OPERON REPRESSOR ARSR-RELATED"/>
    <property type="match status" value="1"/>
</dbReference>
<evidence type="ECO:0000313" key="6">
    <source>
        <dbReference type="Proteomes" id="UP001317532"/>
    </source>
</evidence>
<dbReference type="PANTHER" id="PTHR43132:SF2">
    <property type="entry name" value="ARSENICAL RESISTANCE OPERON REPRESSOR ARSR-RELATED"/>
    <property type="match status" value="1"/>
</dbReference>
<dbReference type="Pfam" id="PF01022">
    <property type="entry name" value="HTH_5"/>
    <property type="match status" value="1"/>
</dbReference>
<proteinExistence type="predicted"/>
<evidence type="ECO:0000256" key="1">
    <source>
        <dbReference type="ARBA" id="ARBA00023015"/>
    </source>
</evidence>
<dbReference type="NCBIfam" id="NF033788">
    <property type="entry name" value="HTH_metalloreg"/>
    <property type="match status" value="1"/>
</dbReference>
<dbReference type="InterPro" id="IPR001845">
    <property type="entry name" value="HTH_ArsR_DNA-bd_dom"/>
</dbReference>
<dbReference type="Gene3D" id="1.10.10.10">
    <property type="entry name" value="Winged helix-like DNA-binding domain superfamily/Winged helix DNA-binding domain"/>
    <property type="match status" value="1"/>
</dbReference>
<evidence type="ECO:0000256" key="2">
    <source>
        <dbReference type="ARBA" id="ARBA00023125"/>
    </source>
</evidence>
<keyword evidence="6" id="KW-1185">Reference proteome</keyword>